<name>A0A517QT12_9PLAN</name>
<dbReference type="InterPro" id="IPR006016">
    <property type="entry name" value="UspA"/>
</dbReference>
<dbReference type="InterPro" id="IPR014729">
    <property type="entry name" value="Rossmann-like_a/b/a_fold"/>
</dbReference>
<gene>
    <name evidence="3" type="ORF">Mal48_40410</name>
</gene>
<dbReference type="PANTHER" id="PTHR46268:SF6">
    <property type="entry name" value="UNIVERSAL STRESS PROTEIN UP12"/>
    <property type="match status" value="1"/>
</dbReference>
<evidence type="ECO:0000256" key="1">
    <source>
        <dbReference type="ARBA" id="ARBA00008791"/>
    </source>
</evidence>
<dbReference type="Gene3D" id="3.40.50.620">
    <property type="entry name" value="HUPs"/>
    <property type="match status" value="2"/>
</dbReference>
<dbReference type="Pfam" id="PF00582">
    <property type="entry name" value="Usp"/>
    <property type="match status" value="2"/>
</dbReference>
<dbReference type="PRINTS" id="PR01438">
    <property type="entry name" value="UNVRSLSTRESS"/>
</dbReference>
<sequence length="308" mass="34728">MNLNQIILTTDFSDHARKAYGCAAELAERHQATLHLVHFSGAIPSVLSQASQETLFDTLEVALAEEVRNHSLFSNVDVRTNLQRSRWTRTRQRAIEQELNIDLVVISPRGRTSLSKMVLGSFADRIVRDSSVPVLLFRRTAESDSFRPQTVLVPHDFYDHSFAITPAMTWLNDDCRPSYRLLHVYESSHDFSESALGKRPHFKEILKNLQSLSVESRFIELIEDELSGFDVTLETAQGIPSEQVVQRANYLETDLVLLGKRDSLGSVSRSVIREARCSVLTVPVNEVEDSKLFREQESQVGQSSARGG</sequence>
<feature type="domain" description="UspA" evidence="2">
    <location>
        <begin position="5"/>
        <end position="138"/>
    </location>
</feature>
<dbReference type="CDD" id="cd00293">
    <property type="entry name" value="USP-like"/>
    <property type="match status" value="2"/>
</dbReference>
<dbReference type="SUPFAM" id="SSF52402">
    <property type="entry name" value="Adenine nucleotide alpha hydrolases-like"/>
    <property type="match status" value="2"/>
</dbReference>
<proteinExistence type="inferred from homology"/>
<dbReference type="PANTHER" id="PTHR46268">
    <property type="entry name" value="STRESS RESPONSE PROTEIN NHAX"/>
    <property type="match status" value="1"/>
</dbReference>
<evidence type="ECO:0000259" key="2">
    <source>
        <dbReference type="Pfam" id="PF00582"/>
    </source>
</evidence>
<dbReference type="AlphaFoldDB" id="A0A517QT12"/>
<comment type="similarity">
    <text evidence="1">Belongs to the universal stress protein A family.</text>
</comment>
<feature type="domain" description="UspA" evidence="2">
    <location>
        <begin position="150"/>
        <end position="283"/>
    </location>
</feature>
<dbReference type="RefSeq" id="WP_145203226.1">
    <property type="nucleotide sequence ID" value="NZ_CP036267.1"/>
</dbReference>
<accession>A0A517QT12</accession>
<evidence type="ECO:0000313" key="3">
    <source>
        <dbReference type="EMBL" id="QDT34769.1"/>
    </source>
</evidence>
<dbReference type="KEGG" id="tpol:Mal48_40410"/>
<evidence type="ECO:0000313" key="4">
    <source>
        <dbReference type="Proteomes" id="UP000315724"/>
    </source>
</evidence>
<keyword evidence="4" id="KW-1185">Reference proteome</keyword>
<dbReference type="Proteomes" id="UP000315724">
    <property type="component" value="Chromosome"/>
</dbReference>
<dbReference type="OrthoDB" id="6368426at2"/>
<dbReference type="InterPro" id="IPR006015">
    <property type="entry name" value="Universal_stress_UspA"/>
</dbReference>
<organism evidence="3 4">
    <name type="scientific">Thalassoglobus polymorphus</name>
    <dbReference type="NCBI Taxonomy" id="2527994"/>
    <lineage>
        <taxon>Bacteria</taxon>
        <taxon>Pseudomonadati</taxon>
        <taxon>Planctomycetota</taxon>
        <taxon>Planctomycetia</taxon>
        <taxon>Planctomycetales</taxon>
        <taxon>Planctomycetaceae</taxon>
        <taxon>Thalassoglobus</taxon>
    </lineage>
</organism>
<reference evidence="3 4" key="1">
    <citation type="submission" date="2019-02" db="EMBL/GenBank/DDBJ databases">
        <title>Deep-cultivation of Planctomycetes and their phenomic and genomic characterization uncovers novel biology.</title>
        <authorList>
            <person name="Wiegand S."/>
            <person name="Jogler M."/>
            <person name="Boedeker C."/>
            <person name="Pinto D."/>
            <person name="Vollmers J."/>
            <person name="Rivas-Marin E."/>
            <person name="Kohn T."/>
            <person name="Peeters S.H."/>
            <person name="Heuer A."/>
            <person name="Rast P."/>
            <person name="Oberbeckmann S."/>
            <person name="Bunk B."/>
            <person name="Jeske O."/>
            <person name="Meyerdierks A."/>
            <person name="Storesund J.E."/>
            <person name="Kallscheuer N."/>
            <person name="Luecker S."/>
            <person name="Lage O.M."/>
            <person name="Pohl T."/>
            <person name="Merkel B.J."/>
            <person name="Hornburger P."/>
            <person name="Mueller R.-W."/>
            <person name="Bruemmer F."/>
            <person name="Labrenz M."/>
            <person name="Spormann A.M."/>
            <person name="Op den Camp H."/>
            <person name="Overmann J."/>
            <person name="Amann R."/>
            <person name="Jetten M.S.M."/>
            <person name="Mascher T."/>
            <person name="Medema M.H."/>
            <person name="Devos D.P."/>
            <person name="Kaster A.-K."/>
            <person name="Ovreas L."/>
            <person name="Rohde M."/>
            <person name="Galperin M.Y."/>
            <person name="Jogler C."/>
        </authorList>
    </citation>
    <scope>NUCLEOTIDE SEQUENCE [LARGE SCALE GENOMIC DNA]</scope>
    <source>
        <strain evidence="3 4">Mal48</strain>
    </source>
</reference>
<dbReference type="EMBL" id="CP036267">
    <property type="protein sequence ID" value="QDT34769.1"/>
    <property type="molecule type" value="Genomic_DNA"/>
</dbReference>
<protein>
    <submittedName>
        <fullName evidence="3">Universal stress protein family protein</fullName>
    </submittedName>
</protein>